<dbReference type="InterPro" id="IPR003409">
    <property type="entry name" value="MORN"/>
</dbReference>
<protein>
    <submittedName>
        <fullName evidence="2">Trypsin-like peptidase domain-containing protein</fullName>
    </submittedName>
</protein>
<gene>
    <name evidence="2" type="ORF">AB2B41_12765</name>
</gene>
<proteinExistence type="predicted"/>
<dbReference type="Pfam" id="PF13365">
    <property type="entry name" value="Trypsin_2"/>
    <property type="match status" value="1"/>
</dbReference>
<comment type="caution">
    <text evidence="2">The sequence shown here is derived from an EMBL/GenBank/DDBJ whole genome shotgun (WGS) entry which is preliminary data.</text>
</comment>
<dbReference type="Pfam" id="PF02493">
    <property type="entry name" value="MORN"/>
    <property type="match status" value="2"/>
</dbReference>
<accession>A0ABV3RND2</accession>
<dbReference type="Proteomes" id="UP001556098">
    <property type="component" value="Unassembled WGS sequence"/>
</dbReference>
<dbReference type="SUPFAM" id="SSF82185">
    <property type="entry name" value="Histone H3 K4-specific methyltransferase SET7/9 N-terminal domain"/>
    <property type="match status" value="1"/>
</dbReference>
<name>A0ABV3RND2_9RHOB</name>
<dbReference type="RefSeq" id="WP_367878185.1">
    <property type="nucleotide sequence ID" value="NZ_JBFNXX010000009.1"/>
</dbReference>
<dbReference type="PANTHER" id="PTHR43019:SF23">
    <property type="entry name" value="PROTEASE DO-LIKE 5, CHLOROPLASTIC"/>
    <property type="match status" value="1"/>
</dbReference>
<dbReference type="InterPro" id="IPR009003">
    <property type="entry name" value="Peptidase_S1_PA"/>
</dbReference>
<reference evidence="2 3" key="1">
    <citation type="submission" date="2024-07" db="EMBL/GenBank/DDBJ databases">
        <title>Marimonas sp.nov., isolated from tidal-flat sediment.</title>
        <authorList>
            <person name="Jayan J.N."/>
            <person name="Lee S.S."/>
        </authorList>
    </citation>
    <scope>NUCLEOTIDE SEQUENCE [LARGE SCALE GENOMIC DNA]</scope>
    <source>
        <strain evidence="2 3">MJW-29</strain>
    </source>
</reference>
<evidence type="ECO:0000313" key="3">
    <source>
        <dbReference type="Proteomes" id="UP001556098"/>
    </source>
</evidence>
<dbReference type="Gene3D" id="2.20.110.10">
    <property type="entry name" value="Histone H3 K4-specific methyltransferase SET7/9 N-terminal domain"/>
    <property type="match status" value="1"/>
</dbReference>
<dbReference type="PANTHER" id="PTHR43019">
    <property type="entry name" value="SERINE ENDOPROTEASE DEGS"/>
    <property type="match status" value="1"/>
</dbReference>
<evidence type="ECO:0000313" key="2">
    <source>
        <dbReference type="EMBL" id="MEW9920480.1"/>
    </source>
</evidence>
<dbReference type="PRINTS" id="PR00834">
    <property type="entry name" value="PROTEASES2C"/>
</dbReference>
<organism evidence="2 3">
    <name type="scientific">Sulfitobacter sediminis</name>
    <dbReference type="NCBI Taxonomy" id="3234186"/>
    <lineage>
        <taxon>Bacteria</taxon>
        <taxon>Pseudomonadati</taxon>
        <taxon>Pseudomonadota</taxon>
        <taxon>Alphaproteobacteria</taxon>
        <taxon>Rhodobacterales</taxon>
        <taxon>Roseobacteraceae</taxon>
        <taxon>Sulfitobacter</taxon>
    </lineage>
</organism>
<dbReference type="InterPro" id="IPR001940">
    <property type="entry name" value="Peptidase_S1C"/>
</dbReference>
<sequence>MANGDKYKGQFKDDQKDGLGVARFADGLTFVGEYSKDQQNGRGYLVWPHGAADFCQYTDGKLSDCVGKSVDDVAPALMEAYLSLSAQSRERIQDKLYVAGYILTDNSSVWRRDTFVGLISYAALELGTIDVQGKVAARYVIEALLQDIPQQDSPSPSARASCFNDPSTCSVKQLCYMATSTIDGRKVWRTSENGPLEYVEEAKRRGLACDVEVQVAEPQVSQDDETYRVASGTGFYVSNQGHIITNSHVIEGCEEIKVHSRGRVLNTIIIASDQLNDLALLKTDETPAAYFSLSRENPYALQDVIVAGFPFGDRLSSSLKFTQGIVSSVSGVGNNYSQIQIDAALQPGNSGGPILDGFGNVIAVAVAKLDLKKILEDYGVIPENTNFGVKSSAVRNLMEGNRITPESPSKKTLSKFELSDLATDGTVYLTCWMTTAQIEQLKTRKVMFEQFE</sequence>
<dbReference type="SUPFAM" id="SSF50494">
    <property type="entry name" value="Trypsin-like serine proteases"/>
    <property type="match status" value="1"/>
</dbReference>
<dbReference type="SMART" id="SM00698">
    <property type="entry name" value="MORN"/>
    <property type="match status" value="2"/>
</dbReference>
<keyword evidence="3" id="KW-1185">Reference proteome</keyword>
<dbReference type="InterPro" id="IPR043504">
    <property type="entry name" value="Peptidase_S1_PA_chymotrypsin"/>
</dbReference>
<keyword evidence="1" id="KW-0677">Repeat</keyword>
<dbReference type="EMBL" id="JBFNXX010000009">
    <property type="protein sequence ID" value="MEW9920480.1"/>
    <property type="molecule type" value="Genomic_DNA"/>
</dbReference>
<evidence type="ECO:0000256" key="1">
    <source>
        <dbReference type="ARBA" id="ARBA00022737"/>
    </source>
</evidence>
<dbReference type="Gene3D" id="2.40.10.10">
    <property type="entry name" value="Trypsin-like serine proteases"/>
    <property type="match status" value="2"/>
</dbReference>